<gene>
    <name evidence="7" type="ORF">R3Q16_34370</name>
</gene>
<keyword evidence="2" id="KW-0813">Transport</keyword>
<dbReference type="PROSITE" id="PS00211">
    <property type="entry name" value="ABC_TRANSPORTER_1"/>
    <property type="match status" value="2"/>
</dbReference>
<evidence type="ECO:0000256" key="2">
    <source>
        <dbReference type="ARBA" id="ARBA00022448"/>
    </source>
</evidence>
<dbReference type="RefSeq" id="WP_317546299.1">
    <property type="nucleotide sequence ID" value="NZ_JAWLKB010000066.1"/>
</dbReference>
<dbReference type="Pfam" id="PF08352">
    <property type="entry name" value="oligo_HPY"/>
    <property type="match status" value="2"/>
</dbReference>
<dbReference type="EMBL" id="JAWLKB010000066">
    <property type="protein sequence ID" value="MDV6271677.1"/>
    <property type="molecule type" value="Genomic_DNA"/>
</dbReference>
<proteinExistence type="inferred from homology"/>
<keyword evidence="3" id="KW-0547">Nucleotide-binding</keyword>
<dbReference type="InterPro" id="IPR003439">
    <property type="entry name" value="ABC_transporter-like_ATP-bd"/>
</dbReference>
<dbReference type="PROSITE" id="PS50893">
    <property type="entry name" value="ABC_TRANSPORTER_2"/>
    <property type="match status" value="2"/>
</dbReference>
<feature type="region of interest" description="Disordered" evidence="5">
    <location>
        <begin position="510"/>
        <end position="529"/>
    </location>
</feature>
<evidence type="ECO:0000256" key="1">
    <source>
        <dbReference type="ARBA" id="ARBA00005417"/>
    </source>
</evidence>
<accession>A0ABU4C582</accession>
<keyword evidence="8" id="KW-1185">Reference proteome</keyword>
<keyword evidence="4 7" id="KW-0067">ATP-binding</keyword>
<dbReference type="GO" id="GO:0005524">
    <property type="term" value="F:ATP binding"/>
    <property type="evidence" value="ECO:0007669"/>
    <property type="project" value="UniProtKB-KW"/>
</dbReference>
<dbReference type="Pfam" id="PF00005">
    <property type="entry name" value="ABC_tran"/>
    <property type="match status" value="2"/>
</dbReference>
<comment type="caution">
    <text evidence="7">The sequence shown here is derived from an EMBL/GenBank/DDBJ whole genome shotgun (WGS) entry which is preliminary data.</text>
</comment>
<comment type="similarity">
    <text evidence="1">Belongs to the ABC transporter superfamily.</text>
</comment>
<dbReference type="SUPFAM" id="SSF52540">
    <property type="entry name" value="P-loop containing nucleoside triphosphate hydrolases"/>
    <property type="match status" value="2"/>
</dbReference>
<dbReference type="PANTHER" id="PTHR43776">
    <property type="entry name" value="TRANSPORT ATP-BINDING PROTEIN"/>
    <property type="match status" value="1"/>
</dbReference>
<feature type="domain" description="ABC transporter" evidence="6">
    <location>
        <begin position="5"/>
        <end position="254"/>
    </location>
</feature>
<reference evidence="7 8" key="1">
    <citation type="submission" date="2023-10" db="EMBL/GenBank/DDBJ databases">
        <title>Development of a sustainable strategy for remediation of hydrocarbon-contaminated territories based on the waste exchange concept.</title>
        <authorList>
            <person name="Krivoruchko A."/>
        </authorList>
    </citation>
    <scope>NUCLEOTIDE SEQUENCE [LARGE SCALE GENOMIC DNA]</scope>
    <source>
        <strain evidence="7 8">IEGM 1203</strain>
    </source>
</reference>
<evidence type="ECO:0000256" key="5">
    <source>
        <dbReference type="SAM" id="MobiDB-lite"/>
    </source>
</evidence>
<dbReference type="Gene3D" id="3.40.50.300">
    <property type="entry name" value="P-loop containing nucleotide triphosphate hydrolases"/>
    <property type="match status" value="2"/>
</dbReference>
<feature type="compositionally biased region" description="Basic and acidic residues" evidence="5">
    <location>
        <begin position="517"/>
        <end position="529"/>
    </location>
</feature>
<evidence type="ECO:0000313" key="7">
    <source>
        <dbReference type="EMBL" id="MDV6271677.1"/>
    </source>
</evidence>
<dbReference type="InterPro" id="IPR027417">
    <property type="entry name" value="P-loop_NTPase"/>
</dbReference>
<dbReference type="PANTHER" id="PTHR43776:SF7">
    <property type="entry name" value="D,D-DIPEPTIDE TRANSPORT ATP-BINDING PROTEIN DDPF-RELATED"/>
    <property type="match status" value="1"/>
</dbReference>
<evidence type="ECO:0000313" key="8">
    <source>
        <dbReference type="Proteomes" id="UP001185927"/>
    </source>
</evidence>
<organism evidence="7 8">
    <name type="scientific">Rhodococcus globerulus</name>
    <dbReference type="NCBI Taxonomy" id="33008"/>
    <lineage>
        <taxon>Bacteria</taxon>
        <taxon>Bacillati</taxon>
        <taxon>Actinomycetota</taxon>
        <taxon>Actinomycetes</taxon>
        <taxon>Mycobacteriales</taxon>
        <taxon>Nocardiaceae</taxon>
        <taxon>Rhodococcus</taxon>
    </lineage>
</organism>
<evidence type="ECO:0000256" key="4">
    <source>
        <dbReference type="ARBA" id="ARBA00022840"/>
    </source>
</evidence>
<feature type="domain" description="ABC transporter" evidence="6">
    <location>
        <begin position="277"/>
        <end position="499"/>
    </location>
</feature>
<protein>
    <submittedName>
        <fullName evidence="7">ABC transporter ATP-binding protein</fullName>
    </submittedName>
</protein>
<evidence type="ECO:0000256" key="3">
    <source>
        <dbReference type="ARBA" id="ARBA00022741"/>
    </source>
</evidence>
<evidence type="ECO:0000259" key="6">
    <source>
        <dbReference type="PROSITE" id="PS50893"/>
    </source>
</evidence>
<name>A0ABU4C582_RHOGO</name>
<dbReference type="Proteomes" id="UP001185927">
    <property type="component" value="Unassembled WGS sequence"/>
</dbReference>
<dbReference type="InterPro" id="IPR050319">
    <property type="entry name" value="ABC_transp_ATP-bind"/>
</dbReference>
<sequence>MTLNVRSLTIDYTTNRGTRTAVDDLSFTIARGEAYGLVGESGSGKSTAALALVRYLADAAVVRSGEIDLSGIDVLTLDPEPLRQLRSQRVSTVYQEPGRALNPTMRVGVQVAEAIAVGRGGPIPEIGSPEVLELLDRVGLPAPDQLGRRYPHQLSGGQAQRVVIAMALAVQPELLILDEPTTGLDVQVEASILALVNELRSELDAAVLLISHNLPLVGAHCDRVGVLQNGVLVEEGVARDVLTRPRHEYTRTLVDALPDIDTPKPQWLVHDDSPVVVSVRGLRKAYGPTVAVAGIDLDIRQGEVVAVVGESGSGKTTLGRAIAGLTTHEGTVAIDAPKSQHHPVQMVFQSPDATLNPRRSARRILARAVKLLGGELTVEELAEKVGLEPELLDRLPGELSGGQKQRVAIARAFAGPSTLVVCDEPVSALDVSVQSRILALLRELQVTSGVSYLFISHDLAVVRALADRVVVMRGGEVLESGPADQIYTDPQHPYTRVLVEAARYGALPDSAAATRPATDDSERMAWHSN</sequence>
<dbReference type="InterPro" id="IPR003593">
    <property type="entry name" value="AAA+_ATPase"/>
</dbReference>
<dbReference type="CDD" id="cd03257">
    <property type="entry name" value="ABC_NikE_OppD_transporters"/>
    <property type="match status" value="2"/>
</dbReference>
<dbReference type="SMART" id="SM00382">
    <property type="entry name" value="AAA"/>
    <property type="match status" value="2"/>
</dbReference>
<dbReference type="InterPro" id="IPR017871">
    <property type="entry name" value="ABC_transporter-like_CS"/>
</dbReference>
<dbReference type="InterPro" id="IPR013563">
    <property type="entry name" value="Oligopep_ABC_C"/>
</dbReference>